<keyword evidence="3" id="KW-1185">Reference proteome</keyword>
<dbReference type="Pfam" id="PF13472">
    <property type="entry name" value="Lipase_GDSL_2"/>
    <property type="match status" value="1"/>
</dbReference>
<feature type="domain" description="SGNH hydrolase-type esterase" evidence="1">
    <location>
        <begin position="30"/>
        <end position="212"/>
    </location>
</feature>
<comment type="caution">
    <text evidence="2">The sequence shown here is derived from an EMBL/GenBank/DDBJ whole genome shotgun (WGS) entry which is preliminary data.</text>
</comment>
<evidence type="ECO:0000313" key="2">
    <source>
        <dbReference type="EMBL" id="MBB5285507.1"/>
    </source>
</evidence>
<dbReference type="AlphaFoldDB" id="A0A840TV37"/>
<sequence length="224" mass="25602">MRSFFQFLRITFLSLPFLAMQQDKPLRVIFFGDSITQAGVNPTGYITQLRDMLKAKGLGSRYELLGAGIGGNKVYDLYLRMEEDVLAKQPDVVYIYVGINDVWHKRTHGTGTDPDKYVKFYEAIIKKLQAQNAKVILCTPSVIGEKTDYSNEQDGDLNRYAQFIRELAAKHNLPLVDLRKDFQKYLEQNNANNDEKGILTTDRVHLTEAGNKFVAERMMEALPK</sequence>
<dbReference type="InterPro" id="IPR013830">
    <property type="entry name" value="SGNH_hydro"/>
</dbReference>
<dbReference type="EMBL" id="JACHGF010000005">
    <property type="protein sequence ID" value="MBB5285507.1"/>
    <property type="molecule type" value="Genomic_DNA"/>
</dbReference>
<dbReference type="GO" id="GO:0004622">
    <property type="term" value="F:phosphatidylcholine lysophospholipase activity"/>
    <property type="evidence" value="ECO:0007669"/>
    <property type="project" value="TreeGrafter"/>
</dbReference>
<gene>
    <name evidence="2" type="ORF">HNQ92_003664</name>
</gene>
<dbReference type="Gene3D" id="3.40.50.1110">
    <property type="entry name" value="SGNH hydrolase"/>
    <property type="match status" value="1"/>
</dbReference>
<reference evidence="2 3" key="1">
    <citation type="submission" date="2020-08" db="EMBL/GenBank/DDBJ databases">
        <title>Genomic Encyclopedia of Type Strains, Phase IV (KMG-IV): sequencing the most valuable type-strain genomes for metagenomic binning, comparative biology and taxonomic classification.</title>
        <authorList>
            <person name="Goeker M."/>
        </authorList>
    </citation>
    <scope>NUCLEOTIDE SEQUENCE [LARGE SCALE GENOMIC DNA]</scope>
    <source>
        <strain evidence="2 3">DSM 105074</strain>
    </source>
</reference>
<protein>
    <submittedName>
        <fullName evidence="2">Lysophospholipase L1-like esterase</fullName>
    </submittedName>
</protein>
<dbReference type="InterPro" id="IPR036514">
    <property type="entry name" value="SGNH_hydro_sf"/>
</dbReference>
<dbReference type="InterPro" id="IPR051532">
    <property type="entry name" value="Ester_Hydrolysis_Enzymes"/>
</dbReference>
<name>A0A840TV37_9BACT</name>
<dbReference type="Proteomes" id="UP000557307">
    <property type="component" value="Unassembled WGS sequence"/>
</dbReference>
<accession>A0A840TV37</accession>
<dbReference type="SUPFAM" id="SSF52266">
    <property type="entry name" value="SGNH hydrolase"/>
    <property type="match status" value="1"/>
</dbReference>
<proteinExistence type="predicted"/>
<organism evidence="2 3">
    <name type="scientific">Rhabdobacter roseus</name>
    <dbReference type="NCBI Taxonomy" id="1655419"/>
    <lineage>
        <taxon>Bacteria</taxon>
        <taxon>Pseudomonadati</taxon>
        <taxon>Bacteroidota</taxon>
        <taxon>Cytophagia</taxon>
        <taxon>Cytophagales</taxon>
        <taxon>Cytophagaceae</taxon>
        <taxon>Rhabdobacter</taxon>
    </lineage>
</organism>
<dbReference type="CDD" id="cd01834">
    <property type="entry name" value="SGNH_hydrolase_like_2"/>
    <property type="match status" value="1"/>
</dbReference>
<dbReference type="PANTHER" id="PTHR30383:SF5">
    <property type="entry name" value="SGNH HYDROLASE-TYPE ESTERASE DOMAIN-CONTAINING PROTEIN"/>
    <property type="match status" value="1"/>
</dbReference>
<evidence type="ECO:0000313" key="3">
    <source>
        <dbReference type="Proteomes" id="UP000557307"/>
    </source>
</evidence>
<evidence type="ECO:0000259" key="1">
    <source>
        <dbReference type="Pfam" id="PF13472"/>
    </source>
</evidence>
<dbReference type="RefSeq" id="WP_184175716.1">
    <property type="nucleotide sequence ID" value="NZ_JACHGF010000005.1"/>
</dbReference>
<dbReference type="PANTHER" id="PTHR30383">
    <property type="entry name" value="THIOESTERASE 1/PROTEASE 1/LYSOPHOSPHOLIPASE L1"/>
    <property type="match status" value="1"/>
</dbReference>